<evidence type="ECO:0000313" key="3">
    <source>
        <dbReference type="Proteomes" id="UP000727407"/>
    </source>
</evidence>
<feature type="non-terminal residue" evidence="2">
    <location>
        <position position="1"/>
    </location>
</feature>
<sequence length="53" mass="5936">EVTEYGSDGPIREESAETEAQGEEAGSTWKAQHEEEEEEEEEQSVQETASHPE</sequence>
<protein>
    <submittedName>
        <fullName evidence="2">cGMP-inhibited 3',5'-cyclic phosphodiesterase B</fullName>
    </submittedName>
</protein>
<reference evidence="2" key="1">
    <citation type="submission" date="2020-07" db="EMBL/GenBank/DDBJ databases">
        <title>Clarias magur genome sequencing, assembly and annotation.</title>
        <authorList>
            <person name="Kushwaha B."/>
            <person name="Kumar R."/>
            <person name="Das P."/>
            <person name="Joshi C.G."/>
            <person name="Kumar D."/>
            <person name="Nagpure N.S."/>
            <person name="Pandey M."/>
            <person name="Agarwal S."/>
            <person name="Srivastava S."/>
            <person name="Singh M."/>
            <person name="Sahoo L."/>
            <person name="Jayasankar P."/>
            <person name="Meher P.K."/>
            <person name="Koringa P.G."/>
            <person name="Iquebal M.A."/>
            <person name="Das S.P."/>
            <person name="Bit A."/>
            <person name="Patnaik S."/>
            <person name="Patel N."/>
            <person name="Shah T.M."/>
            <person name="Hinsu A."/>
            <person name="Jena J.K."/>
        </authorList>
    </citation>
    <scope>NUCLEOTIDE SEQUENCE</scope>
    <source>
        <strain evidence="2">CIFAMagur01</strain>
        <tissue evidence="2">Testis</tissue>
    </source>
</reference>
<proteinExistence type="predicted"/>
<comment type="caution">
    <text evidence="2">The sequence shown here is derived from an EMBL/GenBank/DDBJ whole genome shotgun (WGS) entry which is preliminary data.</text>
</comment>
<feature type="region of interest" description="Disordered" evidence="1">
    <location>
        <begin position="1"/>
        <end position="53"/>
    </location>
</feature>
<organism evidence="2 3">
    <name type="scientific">Clarias magur</name>
    <name type="common">Asian catfish</name>
    <name type="synonym">Macropteronotus magur</name>
    <dbReference type="NCBI Taxonomy" id="1594786"/>
    <lineage>
        <taxon>Eukaryota</taxon>
        <taxon>Metazoa</taxon>
        <taxon>Chordata</taxon>
        <taxon>Craniata</taxon>
        <taxon>Vertebrata</taxon>
        <taxon>Euteleostomi</taxon>
        <taxon>Actinopterygii</taxon>
        <taxon>Neopterygii</taxon>
        <taxon>Teleostei</taxon>
        <taxon>Ostariophysi</taxon>
        <taxon>Siluriformes</taxon>
        <taxon>Clariidae</taxon>
        <taxon>Clarias</taxon>
    </lineage>
</organism>
<evidence type="ECO:0000313" key="2">
    <source>
        <dbReference type="EMBL" id="KAF5891675.1"/>
    </source>
</evidence>
<accession>A0A8J4XB37</accession>
<feature type="compositionally biased region" description="Acidic residues" evidence="1">
    <location>
        <begin position="34"/>
        <end position="44"/>
    </location>
</feature>
<gene>
    <name evidence="2" type="ORF">DAT39_018631</name>
</gene>
<name>A0A8J4XB37_CLAMG</name>
<dbReference type="AlphaFoldDB" id="A0A8J4XB37"/>
<feature type="non-terminal residue" evidence="2">
    <location>
        <position position="53"/>
    </location>
</feature>
<keyword evidence="3" id="KW-1185">Reference proteome</keyword>
<evidence type="ECO:0000256" key="1">
    <source>
        <dbReference type="SAM" id="MobiDB-lite"/>
    </source>
</evidence>
<dbReference type="Proteomes" id="UP000727407">
    <property type="component" value="Unassembled WGS sequence"/>
</dbReference>
<dbReference type="EMBL" id="QNUK01000561">
    <property type="protein sequence ID" value="KAF5891675.1"/>
    <property type="molecule type" value="Genomic_DNA"/>
</dbReference>